<dbReference type="EMBL" id="WHVB01000032">
    <property type="protein sequence ID" value="KAF8468481.1"/>
    <property type="molecule type" value="Genomic_DNA"/>
</dbReference>
<organism evidence="3 4">
    <name type="scientific">Russula ochroleuca</name>
    <dbReference type="NCBI Taxonomy" id="152965"/>
    <lineage>
        <taxon>Eukaryota</taxon>
        <taxon>Fungi</taxon>
        <taxon>Dikarya</taxon>
        <taxon>Basidiomycota</taxon>
        <taxon>Agaricomycotina</taxon>
        <taxon>Agaricomycetes</taxon>
        <taxon>Russulales</taxon>
        <taxon>Russulaceae</taxon>
        <taxon>Russula</taxon>
    </lineage>
</organism>
<evidence type="ECO:0000313" key="3">
    <source>
        <dbReference type="EMBL" id="KAF8468481.1"/>
    </source>
</evidence>
<evidence type="ECO:0000256" key="2">
    <source>
        <dbReference type="SAM" id="Phobius"/>
    </source>
</evidence>
<keyword evidence="2" id="KW-0812">Transmembrane</keyword>
<reference evidence="3" key="2">
    <citation type="journal article" date="2020" name="Nat. Commun.">
        <title>Large-scale genome sequencing of mycorrhizal fungi provides insights into the early evolution of symbiotic traits.</title>
        <authorList>
            <person name="Miyauchi S."/>
            <person name="Kiss E."/>
            <person name="Kuo A."/>
            <person name="Drula E."/>
            <person name="Kohler A."/>
            <person name="Sanchez-Garcia M."/>
            <person name="Morin E."/>
            <person name="Andreopoulos B."/>
            <person name="Barry K.W."/>
            <person name="Bonito G."/>
            <person name="Buee M."/>
            <person name="Carver A."/>
            <person name="Chen C."/>
            <person name="Cichocki N."/>
            <person name="Clum A."/>
            <person name="Culley D."/>
            <person name="Crous P.W."/>
            <person name="Fauchery L."/>
            <person name="Girlanda M."/>
            <person name="Hayes R.D."/>
            <person name="Keri Z."/>
            <person name="LaButti K."/>
            <person name="Lipzen A."/>
            <person name="Lombard V."/>
            <person name="Magnuson J."/>
            <person name="Maillard F."/>
            <person name="Murat C."/>
            <person name="Nolan M."/>
            <person name="Ohm R.A."/>
            <person name="Pangilinan J."/>
            <person name="Pereira M.F."/>
            <person name="Perotto S."/>
            <person name="Peter M."/>
            <person name="Pfister S."/>
            <person name="Riley R."/>
            <person name="Sitrit Y."/>
            <person name="Stielow J.B."/>
            <person name="Szollosi G."/>
            <person name="Zifcakova L."/>
            <person name="Stursova M."/>
            <person name="Spatafora J.W."/>
            <person name="Tedersoo L."/>
            <person name="Vaario L.M."/>
            <person name="Yamada A."/>
            <person name="Yan M."/>
            <person name="Wang P."/>
            <person name="Xu J."/>
            <person name="Bruns T."/>
            <person name="Baldrian P."/>
            <person name="Vilgalys R."/>
            <person name="Dunand C."/>
            <person name="Henrissat B."/>
            <person name="Grigoriev I.V."/>
            <person name="Hibbett D."/>
            <person name="Nagy L.G."/>
            <person name="Martin F.M."/>
        </authorList>
    </citation>
    <scope>NUCLEOTIDE SEQUENCE</scope>
    <source>
        <strain evidence="3">Prilba</strain>
    </source>
</reference>
<evidence type="ECO:0000256" key="1">
    <source>
        <dbReference type="SAM" id="MobiDB-lite"/>
    </source>
</evidence>
<dbReference type="AlphaFoldDB" id="A0A9P5JY15"/>
<gene>
    <name evidence="3" type="ORF">DFH94DRAFT_816468</name>
</gene>
<protein>
    <submittedName>
        <fullName evidence="3">Uncharacterized protein</fullName>
    </submittedName>
</protein>
<dbReference type="Proteomes" id="UP000759537">
    <property type="component" value="Unassembled WGS sequence"/>
</dbReference>
<feature type="transmembrane region" description="Helical" evidence="2">
    <location>
        <begin position="217"/>
        <end position="236"/>
    </location>
</feature>
<sequence length="327" mass="35617">MSGPPPAFKGDMTWDTALLVSSWIVGPLYGMKYAALFLSHSLLLTGMMGISQRLRLHLVCPCVAHEGIEGKVEFSTPEHLAQQYLYITNNLIGTAILVWRMWIIWGRNFWLTGPFIVFWFATAVTGYTALVNLSDLSATGTAFLPRVHNWLIVTWSLSIVTQCGATLMIGYRFWKSIKWNGVGRSSLPVLWILVESGALCGLTTIFLLGFSATNMNAIFASALGQISALAPTLIIVRAGLRSSLSSSTFVPVKGSIGGTNDPPSPSGNPDLEYGKRRGGRDSPLVVNMRKATELCLDDPEKDGNTSPSDAGCRSPNLPEYFVEYSDS</sequence>
<feature type="transmembrane region" description="Helical" evidence="2">
    <location>
        <begin position="20"/>
        <end position="45"/>
    </location>
</feature>
<dbReference type="OrthoDB" id="3186354at2759"/>
<feature type="transmembrane region" description="Helical" evidence="2">
    <location>
        <begin position="109"/>
        <end position="130"/>
    </location>
</feature>
<proteinExistence type="predicted"/>
<feature type="transmembrane region" description="Helical" evidence="2">
    <location>
        <begin position="186"/>
        <end position="211"/>
    </location>
</feature>
<keyword evidence="4" id="KW-1185">Reference proteome</keyword>
<evidence type="ECO:0000313" key="4">
    <source>
        <dbReference type="Proteomes" id="UP000759537"/>
    </source>
</evidence>
<name>A0A9P5JY15_9AGAM</name>
<accession>A0A9P5JY15</accession>
<keyword evidence="2" id="KW-1133">Transmembrane helix</keyword>
<reference evidence="3" key="1">
    <citation type="submission" date="2019-10" db="EMBL/GenBank/DDBJ databases">
        <authorList>
            <consortium name="DOE Joint Genome Institute"/>
            <person name="Kuo A."/>
            <person name="Miyauchi S."/>
            <person name="Kiss E."/>
            <person name="Drula E."/>
            <person name="Kohler A."/>
            <person name="Sanchez-Garcia M."/>
            <person name="Andreopoulos B."/>
            <person name="Barry K.W."/>
            <person name="Bonito G."/>
            <person name="Buee M."/>
            <person name="Carver A."/>
            <person name="Chen C."/>
            <person name="Cichocki N."/>
            <person name="Clum A."/>
            <person name="Culley D."/>
            <person name="Crous P.W."/>
            <person name="Fauchery L."/>
            <person name="Girlanda M."/>
            <person name="Hayes R."/>
            <person name="Keri Z."/>
            <person name="LaButti K."/>
            <person name="Lipzen A."/>
            <person name="Lombard V."/>
            <person name="Magnuson J."/>
            <person name="Maillard F."/>
            <person name="Morin E."/>
            <person name="Murat C."/>
            <person name="Nolan M."/>
            <person name="Ohm R."/>
            <person name="Pangilinan J."/>
            <person name="Pereira M."/>
            <person name="Perotto S."/>
            <person name="Peter M."/>
            <person name="Riley R."/>
            <person name="Sitrit Y."/>
            <person name="Stielow B."/>
            <person name="Szollosi G."/>
            <person name="Zifcakova L."/>
            <person name="Stursova M."/>
            <person name="Spatafora J.W."/>
            <person name="Tedersoo L."/>
            <person name="Vaario L.-M."/>
            <person name="Yamada A."/>
            <person name="Yan M."/>
            <person name="Wang P."/>
            <person name="Xu J."/>
            <person name="Bruns T."/>
            <person name="Baldrian P."/>
            <person name="Vilgalys R."/>
            <person name="Henrissat B."/>
            <person name="Grigoriev I.V."/>
            <person name="Hibbett D."/>
            <person name="Nagy L.G."/>
            <person name="Martin F.M."/>
        </authorList>
    </citation>
    <scope>NUCLEOTIDE SEQUENCE</scope>
    <source>
        <strain evidence="3">Prilba</strain>
    </source>
</reference>
<feature type="transmembrane region" description="Helical" evidence="2">
    <location>
        <begin position="150"/>
        <end position="174"/>
    </location>
</feature>
<keyword evidence="2" id="KW-0472">Membrane</keyword>
<feature type="region of interest" description="Disordered" evidence="1">
    <location>
        <begin position="255"/>
        <end position="318"/>
    </location>
</feature>
<comment type="caution">
    <text evidence="3">The sequence shown here is derived from an EMBL/GenBank/DDBJ whole genome shotgun (WGS) entry which is preliminary data.</text>
</comment>